<comment type="caution">
    <text evidence="11">The sequence shown here is derived from an EMBL/GenBank/DDBJ whole genome shotgun (WGS) entry which is preliminary data.</text>
</comment>
<dbReference type="AlphaFoldDB" id="X1NFJ7"/>
<evidence type="ECO:0000256" key="10">
    <source>
        <dbReference type="SAM" id="Phobius"/>
    </source>
</evidence>
<dbReference type="PANTHER" id="PTHR43427:SF6">
    <property type="entry name" value="CHLORIDE CHANNEL PROTEIN CLC-E"/>
    <property type="match status" value="1"/>
</dbReference>
<keyword evidence="6 10" id="KW-0472">Membrane</keyword>
<evidence type="ECO:0000256" key="9">
    <source>
        <dbReference type="ARBA" id="ARBA00023303"/>
    </source>
</evidence>
<evidence type="ECO:0000256" key="3">
    <source>
        <dbReference type="ARBA" id="ARBA00022692"/>
    </source>
</evidence>
<dbReference type="Gene3D" id="1.10.3080.10">
    <property type="entry name" value="Clc chloride channel"/>
    <property type="match status" value="1"/>
</dbReference>
<keyword evidence="5" id="KW-0406">Ion transport</keyword>
<dbReference type="InterPro" id="IPR014743">
    <property type="entry name" value="Cl-channel_core"/>
</dbReference>
<feature type="non-terminal residue" evidence="11">
    <location>
        <position position="275"/>
    </location>
</feature>
<dbReference type="SUPFAM" id="SSF81340">
    <property type="entry name" value="Clc chloride channel"/>
    <property type="match status" value="1"/>
</dbReference>
<keyword evidence="4 10" id="KW-1133">Transmembrane helix</keyword>
<dbReference type="CDD" id="cd00400">
    <property type="entry name" value="Voltage_gated_ClC"/>
    <property type="match status" value="1"/>
</dbReference>
<dbReference type="GO" id="GO:0005254">
    <property type="term" value="F:chloride channel activity"/>
    <property type="evidence" value="ECO:0007669"/>
    <property type="project" value="UniProtKB-KW"/>
</dbReference>
<keyword evidence="7" id="KW-0869">Chloride channel</keyword>
<comment type="subcellular location">
    <subcellularLocation>
        <location evidence="1">Membrane</location>
        <topology evidence="1">Multi-pass membrane protein</topology>
    </subcellularLocation>
</comment>
<evidence type="ECO:0000256" key="1">
    <source>
        <dbReference type="ARBA" id="ARBA00004141"/>
    </source>
</evidence>
<evidence type="ECO:0000256" key="8">
    <source>
        <dbReference type="ARBA" id="ARBA00023214"/>
    </source>
</evidence>
<keyword evidence="2" id="KW-0813">Transport</keyword>
<organism evidence="11">
    <name type="scientific">marine sediment metagenome</name>
    <dbReference type="NCBI Taxonomy" id="412755"/>
    <lineage>
        <taxon>unclassified sequences</taxon>
        <taxon>metagenomes</taxon>
        <taxon>ecological metagenomes</taxon>
    </lineage>
</organism>
<evidence type="ECO:0000256" key="4">
    <source>
        <dbReference type="ARBA" id="ARBA00022989"/>
    </source>
</evidence>
<evidence type="ECO:0000256" key="2">
    <source>
        <dbReference type="ARBA" id="ARBA00022448"/>
    </source>
</evidence>
<keyword evidence="8" id="KW-0868">Chloride</keyword>
<dbReference type="Pfam" id="PF00654">
    <property type="entry name" value="Voltage_CLC"/>
    <property type="match status" value="1"/>
</dbReference>
<evidence type="ECO:0000313" key="11">
    <source>
        <dbReference type="EMBL" id="GAI28956.1"/>
    </source>
</evidence>
<evidence type="ECO:0000256" key="7">
    <source>
        <dbReference type="ARBA" id="ARBA00023173"/>
    </source>
</evidence>
<keyword evidence="3 10" id="KW-0812">Transmembrane</keyword>
<reference evidence="11" key="1">
    <citation type="journal article" date="2014" name="Front. Microbiol.">
        <title>High frequency of phylogenetically diverse reductive dehalogenase-homologous genes in deep subseafloor sedimentary metagenomes.</title>
        <authorList>
            <person name="Kawai M."/>
            <person name="Futagami T."/>
            <person name="Toyoda A."/>
            <person name="Takaki Y."/>
            <person name="Nishi S."/>
            <person name="Hori S."/>
            <person name="Arai W."/>
            <person name="Tsubouchi T."/>
            <person name="Morono Y."/>
            <person name="Uchiyama I."/>
            <person name="Ito T."/>
            <person name="Fujiyama A."/>
            <person name="Inagaki F."/>
            <person name="Takami H."/>
        </authorList>
    </citation>
    <scope>NUCLEOTIDE SEQUENCE</scope>
    <source>
        <strain evidence="11">Expedition CK06-06</strain>
    </source>
</reference>
<feature type="transmembrane region" description="Helical" evidence="10">
    <location>
        <begin position="225"/>
        <end position="246"/>
    </location>
</feature>
<proteinExistence type="predicted"/>
<name>X1NFJ7_9ZZZZ</name>
<evidence type="ECO:0000256" key="5">
    <source>
        <dbReference type="ARBA" id="ARBA00023065"/>
    </source>
</evidence>
<evidence type="ECO:0008006" key="12">
    <source>
        <dbReference type="Google" id="ProtNLM"/>
    </source>
</evidence>
<keyword evidence="9" id="KW-0407">Ion channel</keyword>
<feature type="transmembrane region" description="Helical" evidence="10">
    <location>
        <begin position="183"/>
        <end position="204"/>
    </location>
</feature>
<protein>
    <recommendedName>
        <fullName evidence="12">Chloride channel protein</fullName>
    </recommendedName>
</protein>
<accession>X1NFJ7</accession>
<sequence>MKGEDLLDFMGHYYIILIPAIGGMIIGPLIHLFAREARGHGVPEVINSIVIHGGKIRPRVALVKALASSICIGSGGSVGREGPIIQIGSSIGSAVGQLFRLTEEKTKTLVACGAAAGIAATFNAPLGGIFFALEVILREYGLRNFSSVVLSSVTATVISRHFLGDNPAFQTPTFELYSLLDIPFYFAFGLLSAFAAWLFIKVLYKSEDIFNSLKMPEYIKPAIGGLIIGLIALYFPQILGVGYGVIENSINGGIAMGVIITLIFLKIIATSVTLG</sequence>
<feature type="transmembrane region" description="Helical" evidence="10">
    <location>
        <begin position="252"/>
        <end position="274"/>
    </location>
</feature>
<dbReference type="InterPro" id="IPR001807">
    <property type="entry name" value="ClC"/>
</dbReference>
<dbReference type="PANTHER" id="PTHR43427">
    <property type="entry name" value="CHLORIDE CHANNEL PROTEIN CLC-E"/>
    <property type="match status" value="1"/>
</dbReference>
<dbReference type="EMBL" id="BARV01020583">
    <property type="protein sequence ID" value="GAI28956.1"/>
    <property type="molecule type" value="Genomic_DNA"/>
</dbReference>
<dbReference type="GO" id="GO:0034707">
    <property type="term" value="C:chloride channel complex"/>
    <property type="evidence" value="ECO:0007669"/>
    <property type="project" value="UniProtKB-KW"/>
</dbReference>
<feature type="transmembrane region" description="Helical" evidence="10">
    <location>
        <begin position="12"/>
        <end position="34"/>
    </location>
</feature>
<dbReference type="InterPro" id="IPR050368">
    <property type="entry name" value="ClC-type_chloride_channel"/>
</dbReference>
<gene>
    <name evidence="11" type="ORF">S06H3_34315</name>
</gene>
<dbReference type="PRINTS" id="PR00762">
    <property type="entry name" value="CLCHANNEL"/>
</dbReference>
<evidence type="ECO:0000256" key="6">
    <source>
        <dbReference type="ARBA" id="ARBA00023136"/>
    </source>
</evidence>
<feature type="transmembrane region" description="Helical" evidence="10">
    <location>
        <begin position="108"/>
        <end position="133"/>
    </location>
</feature>